<evidence type="ECO:0000313" key="3">
    <source>
        <dbReference type="Proteomes" id="UP000441797"/>
    </source>
</evidence>
<organism evidence="2 3">
    <name type="scientific">Gloeocapsopsis dulcis AAB1 = 1H9</name>
    <dbReference type="NCBI Taxonomy" id="1433147"/>
    <lineage>
        <taxon>Bacteria</taxon>
        <taxon>Bacillati</taxon>
        <taxon>Cyanobacteriota</taxon>
        <taxon>Cyanophyceae</taxon>
        <taxon>Oscillatoriophycideae</taxon>
        <taxon>Chroococcales</taxon>
        <taxon>Chroococcaceae</taxon>
        <taxon>Gloeocapsopsis</taxon>
        <taxon>Gloeocapsopsis dulcis</taxon>
    </lineage>
</organism>
<dbReference type="Proteomes" id="UP000441797">
    <property type="component" value="Unassembled WGS sequence"/>
</dbReference>
<proteinExistence type="predicted"/>
<evidence type="ECO:0000256" key="1">
    <source>
        <dbReference type="SAM" id="Phobius"/>
    </source>
</evidence>
<keyword evidence="1" id="KW-1133">Transmembrane helix</keyword>
<reference evidence="2 3" key="1">
    <citation type="journal article" date="2019" name="Front. Microbiol.">
        <title>Genomic Features for Desiccation Tolerance and Sugar Biosynthesis in the Extremophile Gloeocapsopsis sp. UTEX B3054.</title>
        <authorList>
            <person name="Urrejola C."/>
            <person name="Alcorta J."/>
            <person name="Salas L."/>
            <person name="Vasquez M."/>
            <person name="Polz M.F."/>
            <person name="Vicuna R."/>
            <person name="Diez B."/>
        </authorList>
    </citation>
    <scope>NUCLEOTIDE SEQUENCE [LARGE SCALE GENOMIC DNA]</scope>
    <source>
        <strain evidence="2 3">1H9</strain>
    </source>
</reference>
<keyword evidence="1" id="KW-0472">Membrane</keyword>
<gene>
    <name evidence="2" type="ORF">BWI75_10655</name>
</gene>
<protein>
    <submittedName>
        <fullName evidence="2">Uncharacterized protein</fullName>
    </submittedName>
</protein>
<comment type="caution">
    <text evidence="2">The sequence shown here is derived from an EMBL/GenBank/DDBJ whole genome shotgun (WGS) entry which is preliminary data.</text>
</comment>
<dbReference type="OrthoDB" id="582659at2"/>
<keyword evidence="3" id="KW-1185">Reference proteome</keyword>
<accession>A0A6N8FVJ7</accession>
<sequence length="113" mass="13388">MVTVVVFINLVLTLVLLYVAWQIWRLRLKLARIADILLVYERVTRTALQRTPDAIAVGRIAIRQTRQKDTPKEVKQVRIKQFFNLLAVVLQTWQRIVLLRRTGFFRKALAKYR</sequence>
<name>A0A6N8FVJ7_9CHRO</name>
<dbReference type="AlphaFoldDB" id="A0A6N8FVJ7"/>
<dbReference type="RefSeq" id="WP_105217938.1">
    <property type="nucleotide sequence ID" value="NZ_CAWNSU010000056.1"/>
</dbReference>
<keyword evidence="1" id="KW-0812">Transmembrane</keyword>
<dbReference type="EMBL" id="NAPY01000014">
    <property type="protein sequence ID" value="MUL36794.1"/>
    <property type="molecule type" value="Genomic_DNA"/>
</dbReference>
<feature type="transmembrane region" description="Helical" evidence="1">
    <location>
        <begin position="6"/>
        <end position="24"/>
    </location>
</feature>
<evidence type="ECO:0000313" key="2">
    <source>
        <dbReference type="EMBL" id="MUL36794.1"/>
    </source>
</evidence>